<feature type="domain" description="Transglycosylase SLT" evidence="3">
    <location>
        <begin position="133"/>
        <end position="229"/>
    </location>
</feature>
<dbReference type="InterPro" id="IPR023346">
    <property type="entry name" value="Lysozyme-like_dom_sf"/>
</dbReference>
<dbReference type="EMBL" id="CP104064">
    <property type="protein sequence ID" value="WAH38530.1"/>
    <property type="molecule type" value="Genomic_DNA"/>
</dbReference>
<feature type="region of interest" description="Disordered" evidence="2">
    <location>
        <begin position="1"/>
        <end position="21"/>
    </location>
</feature>
<keyword evidence="5" id="KW-1185">Reference proteome</keyword>
<dbReference type="Pfam" id="PF01464">
    <property type="entry name" value="SLT"/>
    <property type="match status" value="1"/>
</dbReference>
<organism evidence="4 5">
    <name type="scientific">Alicyclobacillus dauci</name>
    <dbReference type="NCBI Taxonomy" id="1475485"/>
    <lineage>
        <taxon>Bacteria</taxon>
        <taxon>Bacillati</taxon>
        <taxon>Bacillota</taxon>
        <taxon>Bacilli</taxon>
        <taxon>Bacillales</taxon>
        <taxon>Alicyclobacillaceae</taxon>
        <taxon>Alicyclobacillus</taxon>
    </lineage>
</organism>
<dbReference type="RefSeq" id="WP_268046106.1">
    <property type="nucleotide sequence ID" value="NZ_CP104064.1"/>
</dbReference>
<sequence length="255" mass="25998">MSVQSASGISTTPIVSGTTGSTNGLQQVQQLTQANQSFQQVLAETINMILEEEFASMSSLLSFDGTDSSDAMDLSLNTDGSSSSVLGPSMSSFLSLLPNFTSTAAPNATTTTPTATGGAVADASSAPAPIQSLIQQAASKYNLSPNLLSAVVQQESGFNPNSVSNMGALGLMQLMPQTAQSLGVSNPMDPAQNIDGGAHYLSQLLGQFNGSVPLALAAYNAGPGAVQQHGGVPPYPETQAYVTNILKTAGISNHL</sequence>
<reference evidence="4" key="1">
    <citation type="submission" date="2022-08" db="EMBL/GenBank/DDBJ databases">
        <title>Alicyclobacillus dauci DSM2870, complete genome.</title>
        <authorList>
            <person name="Wang Q."/>
            <person name="Cai R."/>
            <person name="Wang Z."/>
        </authorList>
    </citation>
    <scope>NUCLEOTIDE SEQUENCE</scope>
    <source>
        <strain evidence="4">DSM 28700</strain>
    </source>
</reference>
<evidence type="ECO:0000313" key="4">
    <source>
        <dbReference type="EMBL" id="WAH38530.1"/>
    </source>
</evidence>
<dbReference type="Proteomes" id="UP001164803">
    <property type="component" value="Chromosome"/>
</dbReference>
<evidence type="ECO:0000256" key="2">
    <source>
        <dbReference type="SAM" id="MobiDB-lite"/>
    </source>
</evidence>
<accession>A0ABY6Z706</accession>
<comment type="similarity">
    <text evidence="1">Belongs to the transglycosylase Slt family.</text>
</comment>
<dbReference type="PANTHER" id="PTHR37423:SF2">
    <property type="entry name" value="MEMBRANE-BOUND LYTIC MUREIN TRANSGLYCOSYLASE C"/>
    <property type="match status" value="1"/>
</dbReference>
<dbReference type="CDD" id="cd00254">
    <property type="entry name" value="LT-like"/>
    <property type="match status" value="1"/>
</dbReference>
<name>A0ABY6Z706_9BACL</name>
<evidence type="ECO:0000313" key="5">
    <source>
        <dbReference type="Proteomes" id="UP001164803"/>
    </source>
</evidence>
<dbReference type="InterPro" id="IPR008258">
    <property type="entry name" value="Transglycosylase_SLT_dom_1"/>
</dbReference>
<gene>
    <name evidence="4" type="ORF">NZD86_08635</name>
</gene>
<dbReference type="Gene3D" id="1.10.530.10">
    <property type="match status" value="1"/>
</dbReference>
<evidence type="ECO:0000259" key="3">
    <source>
        <dbReference type="Pfam" id="PF01464"/>
    </source>
</evidence>
<evidence type="ECO:0000256" key="1">
    <source>
        <dbReference type="ARBA" id="ARBA00007734"/>
    </source>
</evidence>
<dbReference type="InterPro" id="IPR000189">
    <property type="entry name" value="Transglyc_AS"/>
</dbReference>
<dbReference type="PROSITE" id="PS00922">
    <property type="entry name" value="TRANSGLYCOSYLASE"/>
    <property type="match status" value="1"/>
</dbReference>
<proteinExistence type="inferred from homology"/>
<dbReference type="PANTHER" id="PTHR37423">
    <property type="entry name" value="SOLUBLE LYTIC MUREIN TRANSGLYCOSYLASE-RELATED"/>
    <property type="match status" value="1"/>
</dbReference>
<protein>
    <submittedName>
        <fullName evidence="4">Lytic transglycosylase domain-containing protein</fullName>
    </submittedName>
</protein>
<dbReference type="SUPFAM" id="SSF53955">
    <property type="entry name" value="Lysozyme-like"/>
    <property type="match status" value="1"/>
</dbReference>